<dbReference type="InterPro" id="IPR013424">
    <property type="entry name" value="Ice-binding_C"/>
</dbReference>
<name>A0A4R6QSY8_9BURK</name>
<dbReference type="EMBL" id="SNXS01000001">
    <property type="protein sequence ID" value="TDP74461.1"/>
    <property type="molecule type" value="Genomic_DNA"/>
</dbReference>
<proteinExistence type="predicted"/>
<dbReference type="Pfam" id="PF07589">
    <property type="entry name" value="PEP-CTERM"/>
    <property type="match status" value="1"/>
</dbReference>
<keyword evidence="4" id="KW-1185">Reference proteome</keyword>
<dbReference type="RefSeq" id="WP_133699083.1">
    <property type="nucleotide sequence ID" value="NZ_SNXS01000001.1"/>
</dbReference>
<feature type="signal peptide" evidence="1">
    <location>
        <begin position="1"/>
        <end position="23"/>
    </location>
</feature>
<dbReference type="InParanoid" id="A0A4R6QSY8"/>
<sequence length="257" mass="26994">MKNLFLKSIALTAVATASVGAQAAVTYSTNLSTNIIYGDGNPNGNFAVDKTSGGFELGLRAKERGGLFTGDQGGGIYKQPAGISSGTRAKWNFDWSIFTGNDSVSLGRYTYKLGIDYNPGFGQNFLVFDPINGVDPRSGFAYFDHDFGTSATAQDNGVKAVPDANALANYATLVSASSLVQQSWNLDFYDNPVNSFDANANGNYTVFLEAYDSLSGQVARTEITVIVGTGAVPEPGSLALAGVALAGLFGASRRKRS</sequence>
<evidence type="ECO:0000259" key="2">
    <source>
        <dbReference type="Pfam" id="PF07589"/>
    </source>
</evidence>
<accession>A0A4R6QSY8</accession>
<comment type="caution">
    <text evidence="3">The sequence shown here is derived from an EMBL/GenBank/DDBJ whole genome shotgun (WGS) entry which is preliminary data.</text>
</comment>
<feature type="chain" id="PRO_5020949309" evidence="1">
    <location>
        <begin position="24"/>
        <end position="257"/>
    </location>
</feature>
<keyword evidence="1" id="KW-0732">Signal</keyword>
<feature type="domain" description="Ice-binding protein C-terminal" evidence="2">
    <location>
        <begin position="231"/>
        <end position="254"/>
    </location>
</feature>
<evidence type="ECO:0000313" key="3">
    <source>
        <dbReference type="EMBL" id="TDP74461.1"/>
    </source>
</evidence>
<evidence type="ECO:0000313" key="4">
    <source>
        <dbReference type="Proteomes" id="UP000295361"/>
    </source>
</evidence>
<dbReference type="OrthoDB" id="280680at2"/>
<organism evidence="3 4">
    <name type="scientific">Roseateles toxinivorans</name>
    <dbReference type="NCBI Taxonomy" id="270368"/>
    <lineage>
        <taxon>Bacteria</taxon>
        <taxon>Pseudomonadati</taxon>
        <taxon>Pseudomonadota</taxon>
        <taxon>Betaproteobacteria</taxon>
        <taxon>Burkholderiales</taxon>
        <taxon>Sphaerotilaceae</taxon>
        <taxon>Roseateles</taxon>
    </lineage>
</organism>
<protein>
    <submittedName>
        <fullName evidence="3">Putative secreted protein with PEP-CTERM sorting signal</fullName>
    </submittedName>
</protein>
<dbReference type="Proteomes" id="UP000295361">
    <property type="component" value="Unassembled WGS sequence"/>
</dbReference>
<dbReference type="NCBIfam" id="TIGR02595">
    <property type="entry name" value="PEP_CTERM"/>
    <property type="match status" value="1"/>
</dbReference>
<dbReference type="AlphaFoldDB" id="A0A4R6QSY8"/>
<evidence type="ECO:0000256" key="1">
    <source>
        <dbReference type="SAM" id="SignalP"/>
    </source>
</evidence>
<gene>
    <name evidence="3" type="ORF">DES47_101520</name>
</gene>
<reference evidence="3 4" key="1">
    <citation type="submission" date="2019-03" db="EMBL/GenBank/DDBJ databases">
        <title>Genomic Encyclopedia of Type Strains, Phase IV (KMG-IV): sequencing the most valuable type-strain genomes for metagenomic binning, comparative biology and taxonomic classification.</title>
        <authorList>
            <person name="Goeker M."/>
        </authorList>
    </citation>
    <scope>NUCLEOTIDE SEQUENCE [LARGE SCALE GENOMIC DNA]</scope>
    <source>
        <strain evidence="3 4">DSM 16998</strain>
    </source>
</reference>